<dbReference type="EMBL" id="BBSA01000002">
    <property type="protein sequence ID" value="GAM61141.1"/>
    <property type="molecule type" value="Genomic_DNA"/>
</dbReference>
<dbReference type="AlphaFoldDB" id="A0A0B8P4H8"/>
<organism evidence="1 2">
    <name type="scientific">Vibrio ishigakensis</name>
    <dbReference type="NCBI Taxonomy" id="1481914"/>
    <lineage>
        <taxon>Bacteria</taxon>
        <taxon>Pseudomonadati</taxon>
        <taxon>Pseudomonadota</taxon>
        <taxon>Gammaproteobacteria</taxon>
        <taxon>Vibrionales</taxon>
        <taxon>Vibrionaceae</taxon>
        <taxon>Vibrio</taxon>
    </lineage>
</organism>
<comment type="caution">
    <text evidence="1">The sequence shown here is derived from an EMBL/GenBank/DDBJ whole genome shotgun (WGS) entry which is preliminary data.</text>
</comment>
<reference evidence="1 2" key="2">
    <citation type="submission" date="2015-01" db="EMBL/GenBank/DDBJ databases">
        <authorList>
            <consortium name="NBRP consortium"/>
            <person name="Sawabe T."/>
            <person name="Meirelles P."/>
            <person name="Feng G."/>
            <person name="Sayaka M."/>
            <person name="Hattori M."/>
            <person name="Ohkuma M."/>
        </authorList>
    </citation>
    <scope>NUCLEOTIDE SEQUENCE [LARGE SCALE GENOMIC DNA]</scope>
    <source>
        <strain evidence="1 2">JCM19232</strain>
    </source>
</reference>
<accession>A0A0B8P4H8</accession>
<reference evidence="1 2" key="1">
    <citation type="submission" date="2015-01" db="EMBL/GenBank/DDBJ databases">
        <title>Vibrio sp. C5 JCM 19232 whole genome shotgun sequence.</title>
        <authorList>
            <person name="Sawabe T."/>
            <person name="Meirelles P."/>
            <person name="Feng G."/>
            <person name="Sayaka M."/>
            <person name="Hattori M."/>
            <person name="Ohkuma M."/>
        </authorList>
    </citation>
    <scope>NUCLEOTIDE SEQUENCE [LARGE SCALE GENOMIC DNA]</scope>
    <source>
        <strain evidence="1 2">JCM19232</strain>
    </source>
</reference>
<name>A0A0B8P4H8_9VIBR</name>
<protein>
    <submittedName>
        <fullName evidence="1">Uncharacterized protein</fullName>
    </submittedName>
</protein>
<gene>
    <name evidence="1" type="ORF">JCM19232_4083</name>
</gene>
<sequence>MKYKILTLAVSAGLLVACGSDNENRVEPQSTPLQAFDGAVRYLDATSIAAMA</sequence>
<dbReference type="PROSITE" id="PS51257">
    <property type="entry name" value="PROKAR_LIPOPROTEIN"/>
    <property type="match status" value="1"/>
</dbReference>
<evidence type="ECO:0000313" key="1">
    <source>
        <dbReference type="EMBL" id="GAM61141.1"/>
    </source>
</evidence>
<dbReference type="Proteomes" id="UP000031670">
    <property type="component" value="Unassembled WGS sequence"/>
</dbReference>
<proteinExistence type="predicted"/>
<evidence type="ECO:0000313" key="2">
    <source>
        <dbReference type="Proteomes" id="UP000031670"/>
    </source>
</evidence>